<protein>
    <recommendedName>
        <fullName evidence="3">Serpin domain-containing protein</fullName>
    </recommendedName>
</protein>
<dbReference type="EMBL" id="JRLV01000032">
    <property type="protein sequence ID" value="KGO78716.1"/>
    <property type="molecule type" value="Genomic_DNA"/>
</dbReference>
<dbReference type="eggNOG" id="ENOG5032IWK">
    <property type="taxonomic scope" value="Bacteria"/>
</dbReference>
<evidence type="ECO:0008006" key="3">
    <source>
        <dbReference type="Google" id="ProtNLM"/>
    </source>
</evidence>
<dbReference type="RefSeq" id="WP_035136202.1">
    <property type="nucleotide sequence ID" value="NZ_JRLV01000032.1"/>
</dbReference>
<accession>A0A0A2LHN5</accession>
<name>A0A0A2LHN5_9FLAO</name>
<reference evidence="1 2" key="1">
    <citation type="submission" date="2013-09" db="EMBL/GenBank/DDBJ databases">
        <authorList>
            <person name="Zeng Z."/>
            <person name="Chen C."/>
        </authorList>
    </citation>
    <scope>NUCLEOTIDE SEQUENCE [LARGE SCALE GENOMIC DNA]</scope>
    <source>
        <strain evidence="1 2">F44-8</strain>
    </source>
</reference>
<dbReference type="PROSITE" id="PS51257">
    <property type="entry name" value="PROKAR_LIPOPROTEIN"/>
    <property type="match status" value="1"/>
</dbReference>
<dbReference type="AlphaFoldDB" id="A0A0A2LHN5"/>
<keyword evidence="2" id="KW-1185">Reference proteome</keyword>
<evidence type="ECO:0000313" key="2">
    <source>
        <dbReference type="Proteomes" id="UP000030129"/>
    </source>
</evidence>
<sequence length="365" mass="42511">MNLTRFVFLFLTLLLLSCKKETQNPLHSIEVVDLNLNGDPIADFIEGHSREKSFGEAVNLSFFKNTTFFTTPSGSLSKNKNAIYCPTLLMVWEQIVKTYDKPIIVASNYPELEKLNSYKDYKGCLTENEYQTAVQIIVNTFEIKAAARFTKQLPFSERMEVYREPFLFNNENVEAFYTWGGHDENRVHVLDYNSDNDFMIRLNPKDKNHEILLWMPNQKPQSLQQGIEQVIETVKTRGMFKPTLSEAWRYKFSEEDRLVIPKIYFNLKSNCPDLTDNKFTLKGQPEEYRVKEAYQRISFQLDEEGAVVESEAIIEAAAVEEMPEEKIVPKKMFVNKPFMVLLKRRDSGSPYLAVWIENTELLIKN</sequence>
<organism evidence="1 2">
    <name type="scientific">Flavobacterium beibuense F44-8</name>
    <dbReference type="NCBI Taxonomy" id="1406840"/>
    <lineage>
        <taxon>Bacteria</taxon>
        <taxon>Pseudomonadati</taxon>
        <taxon>Bacteroidota</taxon>
        <taxon>Flavobacteriia</taxon>
        <taxon>Flavobacteriales</taxon>
        <taxon>Flavobacteriaceae</taxon>
        <taxon>Flavobacterium</taxon>
    </lineage>
</organism>
<dbReference type="InterPro" id="IPR036186">
    <property type="entry name" value="Serpin_sf"/>
</dbReference>
<gene>
    <name evidence="1" type="ORF">Q763_17155</name>
</gene>
<proteinExistence type="predicted"/>
<comment type="caution">
    <text evidence="1">The sequence shown here is derived from an EMBL/GenBank/DDBJ whole genome shotgun (WGS) entry which is preliminary data.</text>
</comment>
<dbReference type="Proteomes" id="UP000030129">
    <property type="component" value="Unassembled WGS sequence"/>
</dbReference>
<dbReference type="SUPFAM" id="SSF56574">
    <property type="entry name" value="Serpins"/>
    <property type="match status" value="1"/>
</dbReference>
<dbReference type="STRING" id="1406840.Q763_17155"/>
<dbReference type="InterPro" id="IPR042178">
    <property type="entry name" value="Serpin_sf_1"/>
</dbReference>
<evidence type="ECO:0000313" key="1">
    <source>
        <dbReference type="EMBL" id="KGO78716.1"/>
    </source>
</evidence>
<dbReference type="Gene3D" id="3.30.497.10">
    <property type="entry name" value="Antithrombin, subunit I, domain 2"/>
    <property type="match status" value="1"/>
</dbReference>